<dbReference type="GO" id="GO:0045944">
    <property type="term" value="P:positive regulation of transcription by RNA polymerase II"/>
    <property type="evidence" value="ECO:0007669"/>
    <property type="project" value="UniProtKB-ARBA"/>
</dbReference>
<sequence>MKHDTRQSSLIITFSYWTFQDDYGNALTYRRVLGRPSLTKPSGVNTGLQPIEMKSTVSDLHLKFAEKTWNETFQLVRRCMEKPRDESKPCEPLVRSLERLQEAFNVSSIHTMRSRLEMIAKHQRMGFHITDATCYLTADLFYLEVVLLPCGGVEEVKVAPHGAPAVASEHLLQLLRLNNFDDFSRKLEGLFNQYNIPGDNEVKLKLFTSLQCLGKDLEQVSHLTRLPEDRGLQMDVINNGQIGRLIAGKEDYPLIIQFYIAPSDLKTTSDSSPTDGDAVIQTAQITVGVQNETHRLQMASVIPQPPQLDPQGDPVLLMVNEVQSEALPACFLLRLQPAVPVTGPLMKKLSQVTDVVIPDVDLQWAPLSKLLMRGSLGASSVTQTLDGQDAIFKVCLPGVTHSYIFPESAWGAPGHRGTVIESVPFTHPAQVPALLELLRQQCALNALLSSCITSQRVSSGSVCDLHCEVLPFSETSFSVTFQHPDADALSVLMVNVPDSRQIKCSLFGAGKTCPSVDECATTVMKTCMSIPGTLRALCIKLSASPHLVTTDTKSDHSSVTEDLFAVSPSSSVESVVKPDFPGLNTSGGVSRNSFSAVDPLSEWTGSDDSLSDMI</sequence>
<name>A0A6P7M6F8_BETSP</name>
<keyword evidence="11" id="KW-1185">Reference proteome</keyword>
<evidence type="ECO:0000259" key="10">
    <source>
        <dbReference type="Pfam" id="PF10744"/>
    </source>
</evidence>
<comment type="function">
    <text evidence="9">Component of the Mediator complex, a coactivator involved in the regulated transcription of nearly all RNA polymerase II-dependent genes. Mediator functions as a bridge to convey information from gene-specific regulatory proteins to the basal RNA polymerase II transcription machinery. Mediator is recruited to promoters by direct interactions with regulatory proteins and serves as a scaffold for the assembly of a functional preinitiation complex with RNA polymerase II and the general transcription factors.</text>
</comment>
<dbReference type="KEGG" id="bspl:114853075"/>
<proteinExistence type="inferred from homology"/>
<reference evidence="12" key="1">
    <citation type="submission" date="2025-08" db="UniProtKB">
        <authorList>
            <consortium name="RefSeq"/>
        </authorList>
    </citation>
    <scope>IDENTIFICATION</scope>
</reference>
<dbReference type="PANTHER" id="PTHR12881">
    <property type="entry name" value="MEDIATOR OF RNA POLYMERASE II TRANSCRIPTION SUBUNIT 1"/>
    <property type="match status" value="1"/>
</dbReference>
<dbReference type="GO" id="GO:0016592">
    <property type="term" value="C:mediator complex"/>
    <property type="evidence" value="ECO:0007669"/>
    <property type="project" value="InterPro"/>
</dbReference>
<protein>
    <recommendedName>
        <fullName evidence="3 9">Mediator of RNA polymerase II transcription subunit 1</fullName>
    </recommendedName>
    <alternativeName>
        <fullName evidence="8 9">Mediator complex subunit 1</fullName>
    </alternativeName>
</protein>
<comment type="similarity">
    <text evidence="2 9">Belongs to the Mediator complex subunit 1 family.</text>
</comment>
<keyword evidence="7 9" id="KW-0539">Nucleus</keyword>
<gene>
    <name evidence="12" type="primary">zgc:111976</name>
</gene>
<dbReference type="OrthoDB" id="2281547at2759"/>
<evidence type="ECO:0000256" key="3">
    <source>
        <dbReference type="ARBA" id="ARBA00020612"/>
    </source>
</evidence>
<dbReference type="InterPro" id="IPR051999">
    <property type="entry name" value="Mediator_complex_subunit_1"/>
</dbReference>
<comment type="subcellular location">
    <subcellularLocation>
        <location evidence="1 9">Nucleus</location>
    </subcellularLocation>
</comment>
<dbReference type="Proteomes" id="UP000515150">
    <property type="component" value="Chromosome 4"/>
</dbReference>
<dbReference type="GO" id="GO:0097067">
    <property type="term" value="P:cellular response to thyroid hormone stimulus"/>
    <property type="evidence" value="ECO:0007669"/>
    <property type="project" value="TreeGrafter"/>
</dbReference>
<keyword evidence="5 9" id="KW-0010">Activator</keyword>
<evidence type="ECO:0000256" key="7">
    <source>
        <dbReference type="ARBA" id="ARBA00023242"/>
    </source>
</evidence>
<organism evidence="11 12">
    <name type="scientific">Betta splendens</name>
    <name type="common">Siamese fighting fish</name>
    <dbReference type="NCBI Taxonomy" id="158456"/>
    <lineage>
        <taxon>Eukaryota</taxon>
        <taxon>Metazoa</taxon>
        <taxon>Chordata</taxon>
        <taxon>Craniata</taxon>
        <taxon>Vertebrata</taxon>
        <taxon>Euteleostomi</taxon>
        <taxon>Actinopterygii</taxon>
        <taxon>Neopterygii</taxon>
        <taxon>Teleostei</taxon>
        <taxon>Neoteleostei</taxon>
        <taxon>Acanthomorphata</taxon>
        <taxon>Anabantaria</taxon>
        <taxon>Anabantiformes</taxon>
        <taxon>Anabantoidei</taxon>
        <taxon>Osphronemidae</taxon>
        <taxon>Betta</taxon>
    </lineage>
</organism>
<evidence type="ECO:0000256" key="4">
    <source>
        <dbReference type="ARBA" id="ARBA00023015"/>
    </source>
</evidence>
<evidence type="ECO:0000256" key="9">
    <source>
        <dbReference type="RuleBase" id="RU364059"/>
    </source>
</evidence>
<dbReference type="GO" id="GO:0003712">
    <property type="term" value="F:transcription coregulator activity"/>
    <property type="evidence" value="ECO:0007669"/>
    <property type="project" value="InterPro"/>
</dbReference>
<evidence type="ECO:0000256" key="5">
    <source>
        <dbReference type="ARBA" id="ARBA00023159"/>
    </source>
</evidence>
<dbReference type="GeneID" id="114853075"/>
<keyword evidence="4 9" id="KW-0805">Transcription regulation</keyword>
<evidence type="ECO:0000313" key="12">
    <source>
        <dbReference type="RefSeq" id="XP_029001822.1"/>
    </source>
</evidence>
<dbReference type="RefSeq" id="XP_029001822.1">
    <property type="nucleotide sequence ID" value="XM_029145989.3"/>
</dbReference>
<dbReference type="PANTHER" id="PTHR12881:SF4">
    <property type="entry name" value="MEDIATOR OF RNA POLYMERASE II TRANSCRIPTION SUBUNIT 1"/>
    <property type="match status" value="1"/>
</dbReference>
<keyword evidence="6 9" id="KW-0804">Transcription</keyword>
<feature type="domain" description="Mediator complex subunit Med1" evidence="10">
    <location>
        <begin position="96"/>
        <end position="452"/>
    </location>
</feature>
<evidence type="ECO:0000256" key="8">
    <source>
        <dbReference type="ARBA" id="ARBA00031254"/>
    </source>
</evidence>
<dbReference type="InParanoid" id="A0A6P7M6F8"/>
<accession>A0A6P7M6F8</accession>
<dbReference type="GO" id="GO:0042974">
    <property type="term" value="F:nuclear retinoic acid receptor binding"/>
    <property type="evidence" value="ECO:0007669"/>
    <property type="project" value="TreeGrafter"/>
</dbReference>
<evidence type="ECO:0000313" key="11">
    <source>
        <dbReference type="Proteomes" id="UP000515150"/>
    </source>
</evidence>
<dbReference type="GO" id="GO:0042809">
    <property type="term" value="F:nuclear vitamin D receptor binding"/>
    <property type="evidence" value="ECO:0007669"/>
    <property type="project" value="TreeGrafter"/>
</dbReference>
<evidence type="ECO:0000256" key="1">
    <source>
        <dbReference type="ARBA" id="ARBA00004123"/>
    </source>
</evidence>
<dbReference type="AlphaFoldDB" id="A0A6P7M6F8"/>
<dbReference type="CTD" id="553663"/>
<dbReference type="Pfam" id="PF10744">
    <property type="entry name" value="Med1"/>
    <property type="match status" value="1"/>
</dbReference>
<dbReference type="InterPro" id="IPR019680">
    <property type="entry name" value="Mediator_Med1"/>
</dbReference>
<evidence type="ECO:0000256" key="6">
    <source>
        <dbReference type="ARBA" id="ARBA00023163"/>
    </source>
</evidence>
<dbReference type="GO" id="GO:0046966">
    <property type="term" value="F:nuclear thyroid hormone receptor binding"/>
    <property type="evidence" value="ECO:0007669"/>
    <property type="project" value="TreeGrafter"/>
</dbReference>
<evidence type="ECO:0000256" key="2">
    <source>
        <dbReference type="ARBA" id="ARBA00006210"/>
    </source>
</evidence>